<dbReference type="InterPro" id="IPR032168">
    <property type="entry name" value="DUF5004"/>
</dbReference>
<evidence type="ECO:0000313" key="1">
    <source>
        <dbReference type="EMBL" id="AUP80064.1"/>
    </source>
</evidence>
<dbReference type="KEGG" id="fek:C1H87_15665"/>
<gene>
    <name evidence="1" type="ORF">C1H87_15665</name>
</gene>
<dbReference type="EMBL" id="CP025791">
    <property type="protein sequence ID" value="AUP80064.1"/>
    <property type="molecule type" value="Genomic_DNA"/>
</dbReference>
<sequence>MKKTYALMSSLIVITLLFVSCSDDDPKCIEDLTGELSNSETAFAHKWDLAEIVSEKEIDLTDDNVDNPSKNLYEQYSECQKDAFFNFKSDRSYTSEQGTTASNCSNKRTSTGTWKLVDNTILTLVDFCSSRTISIELNEDKTAFFTEEDFIFTDVKGNRITSKIKFTYNKVVSN</sequence>
<accession>A0A2K9PSM5</accession>
<keyword evidence="2" id="KW-1185">Reference proteome</keyword>
<reference evidence="1 2" key="1">
    <citation type="submission" date="2018-01" db="EMBL/GenBank/DDBJ databases">
        <title>Complete genome sequence of Flavivirga eckloniae ECD14 isolated from seaweed Ecklonia cava.</title>
        <authorList>
            <person name="Lee J.H."/>
            <person name="Baik K.S."/>
            <person name="Seong C.N."/>
        </authorList>
    </citation>
    <scope>NUCLEOTIDE SEQUENCE [LARGE SCALE GENOMIC DNA]</scope>
    <source>
        <strain evidence="1 2">ECD14</strain>
    </source>
</reference>
<evidence type="ECO:0000313" key="2">
    <source>
        <dbReference type="Proteomes" id="UP000235826"/>
    </source>
</evidence>
<dbReference type="Proteomes" id="UP000235826">
    <property type="component" value="Chromosome"/>
</dbReference>
<name>A0A2K9PSM5_9FLAO</name>
<dbReference type="PROSITE" id="PS51257">
    <property type="entry name" value="PROKAR_LIPOPROTEIN"/>
    <property type="match status" value="1"/>
</dbReference>
<organism evidence="1 2">
    <name type="scientific">Flavivirga eckloniae</name>
    <dbReference type="NCBI Taxonomy" id="1803846"/>
    <lineage>
        <taxon>Bacteria</taxon>
        <taxon>Pseudomonadati</taxon>
        <taxon>Bacteroidota</taxon>
        <taxon>Flavobacteriia</taxon>
        <taxon>Flavobacteriales</taxon>
        <taxon>Flavobacteriaceae</taxon>
        <taxon>Flavivirga</taxon>
    </lineage>
</organism>
<proteinExistence type="predicted"/>
<dbReference type="Pfam" id="PF16395">
    <property type="entry name" value="DUF5004"/>
    <property type="match status" value="1"/>
</dbReference>
<protein>
    <submittedName>
        <fullName evidence="1">DUF5004 domain-containing protein</fullName>
    </submittedName>
</protein>
<dbReference type="OrthoDB" id="1447101at2"/>
<dbReference type="AlphaFoldDB" id="A0A2K9PSM5"/>
<dbReference type="RefSeq" id="WP_102756716.1">
    <property type="nucleotide sequence ID" value="NZ_CP025791.1"/>
</dbReference>